<accession>A0AAV9ZKN6</accession>
<proteinExistence type="predicted"/>
<name>A0AAV9ZKN6_9AGAR</name>
<evidence type="ECO:0000256" key="1">
    <source>
        <dbReference type="SAM" id="Phobius"/>
    </source>
</evidence>
<dbReference type="Pfam" id="PF20152">
    <property type="entry name" value="DUF6534"/>
    <property type="match status" value="1"/>
</dbReference>
<organism evidence="3 4">
    <name type="scientific">Favolaschia claudopus</name>
    <dbReference type="NCBI Taxonomy" id="2862362"/>
    <lineage>
        <taxon>Eukaryota</taxon>
        <taxon>Fungi</taxon>
        <taxon>Dikarya</taxon>
        <taxon>Basidiomycota</taxon>
        <taxon>Agaricomycotina</taxon>
        <taxon>Agaricomycetes</taxon>
        <taxon>Agaricomycetidae</taxon>
        <taxon>Agaricales</taxon>
        <taxon>Marasmiineae</taxon>
        <taxon>Mycenaceae</taxon>
        <taxon>Favolaschia</taxon>
    </lineage>
</organism>
<feature type="transmembrane region" description="Helical" evidence="1">
    <location>
        <begin position="49"/>
        <end position="70"/>
    </location>
</feature>
<dbReference type="PANTHER" id="PTHR40465">
    <property type="entry name" value="CHROMOSOME 1, WHOLE GENOME SHOTGUN SEQUENCE"/>
    <property type="match status" value="1"/>
</dbReference>
<evidence type="ECO:0000313" key="4">
    <source>
        <dbReference type="Proteomes" id="UP001362999"/>
    </source>
</evidence>
<protein>
    <recommendedName>
        <fullName evidence="2">DUF6534 domain-containing protein</fullName>
    </recommendedName>
</protein>
<dbReference type="PANTHER" id="PTHR40465:SF1">
    <property type="entry name" value="DUF6534 DOMAIN-CONTAINING PROTEIN"/>
    <property type="match status" value="1"/>
</dbReference>
<comment type="caution">
    <text evidence="3">The sequence shown here is derived from an EMBL/GenBank/DDBJ whole genome shotgun (WGS) entry which is preliminary data.</text>
</comment>
<keyword evidence="1" id="KW-0812">Transmembrane</keyword>
<keyword evidence="4" id="KW-1185">Reference proteome</keyword>
<feature type="transmembrane region" description="Helical" evidence="1">
    <location>
        <begin position="150"/>
        <end position="174"/>
    </location>
</feature>
<dbReference type="Proteomes" id="UP001362999">
    <property type="component" value="Unassembled WGS sequence"/>
</dbReference>
<feature type="transmembrane region" description="Helical" evidence="1">
    <location>
        <begin position="12"/>
        <end position="37"/>
    </location>
</feature>
<evidence type="ECO:0000259" key="2">
    <source>
        <dbReference type="Pfam" id="PF20152"/>
    </source>
</evidence>
<dbReference type="InterPro" id="IPR045339">
    <property type="entry name" value="DUF6534"/>
</dbReference>
<evidence type="ECO:0000313" key="3">
    <source>
        <dbReference type="EMBL" id="KAK6984783.1"/>
    </source>
</evidence>
<gene>
    <name evidence="3" type="ORF">R3P38DRAFT_3451448</name>
</gene>
<dbReference type="EMBL" id="JAWWNJ010000134">
    <property type="protein sequence ID" value="KAK6984783.1"/>
    <property type="molecule type" value="Genomic_DNA"/>
</dbReference>
<keyword evidence="1" id="KW-1133">Transmembrane helix</keyword>
<reference evidence="3 4" key="1">
    <citation type="journal article" date="2024" name="J Genomics">
        <title>Draft genome sequencing and assembly of Favolaschia claudopus CIRM-BRFM 2984 isolated from oak limbs.</title>
        <authorList>
            <person name="Navarro D."/>
            <person name="Drula E."/>
            <person name="Chaduli D."/>
            <person name="Cazenave R."/>
            <person name="Ahrendt S."/>
            <person name="Wang J."/>
            <person name="Lipzen A."/>
            <person name="Daum C."/>
            <person name="Barry K."/>
            <person name="Grigoriev I.V."/>
            <person name="Favel A."/>
            <person name="Rosso M.N."/>
            <person name="Martin F."/>
        </authorList>
    </citation>
    <scope>NUCLEOTIDE SEQUENCE [LARGE SCALE GENOMIC DNA]</scope>
    <source>
        <strain evidence="3 4">CIRM-BRFM 2984</strain>
    </source>
</reference>
<feature type="domain" description="DUF6534" evidence="2">
    <location>
        <begin position="159"/>
        <end position="216"/>
    </location>
</feature>
<feature type="transmembrane region" description="Helical" evidence="1">
    <location>
        <begin position="194"/>
        <end position="216"/>
    </location>
</feature>
<keyword evidence="1" id="KW-0472">Membrane</keyword>
<dbReference type="AlphaFoldDB" id="A0AAV9ZKN6"/>
<sequence length="300" mass="32973">MSSPFPPGFDVVQLYLITYLAEWSLFSTLTVQLYLYYQAFPNDRLWTKSLVYLIYAIHLVEIILATISAFKTFGFGFGDIAALTDFDVSSIWSDIIPALVSLIVQSFYAYRLRLLSQSWSIPGPIVAVPTVAFVLNAGNISQLTSQKISILGGIWLGGSALIDIVIAGCMTYYLTTNDAGFRRTKELVSKLVRLTIETGALTAMVALLTLILFFAFPGKVTTQRRPTGGRSTYTSDVNIVSSMGYSRDTTTTGGSATIRGSDDEAVVSISRHAFTRSDTDAPVEMKFIHRDGEPKEHVAR</sequence>